<accession>A0A1S9TAF6</accession>
<dbReference type="EMBL" id="MUAI01000005">
    <property type="protein sequence ID" value="OOR07008.1"/>
    <property type="molecule type" value="Genomic_DNA"/>
</dbReference>
<dbReference type="InterPro" id="IPR003156">
    <property type="entry name" value="DHHA1_dom"/>
</dbReference>
<evidence type="ECO:0000313" key="6">
    <source>
        <dbReference type="Proteomes" id="UP000596196"/>
    </source>
</evidence>
<evidence type="ECO:0000313" key="4">
    <source>
        <dbReference type="EMBL" id="QQA15240.1"/>
    </source>
</evidence>
<keyword evidence="6" id="KW-1185">Reference proteome</keyword>
<dbReference type="Pfam" id="PF02272">
    <property type="entry name" value="DHHA1"/>
    <property type="match status" value="1"/>
</dbReference>
<name>A0A1S9TAF6_BACMY</name>
<evidence type="ECO:0000259" key="1">
    <source>
        <dbReference type="Pfam" id="PF01368"/>
    </source>
</evidence>
<protein>
    <submittedName>
        <fullName evidence="4">Bifunctional oligoribonuclease/PAP phosphatase NrnA</fullName>
    </submittedName>
    <submittedName>
        <fullName evidence="3">DHH family phosphoesterase</fullName>
    </submittedName>
</protein>
<dbReference type="PANTHER" id="PTHR47618">
    <property type="entry name" value="BIFUNCTIONAL OLIGORIBONUCLEASE AND PAP PHOSPHATASE NRNA"/>
    <property type="match status" value="1"/>
</dbReference>
<dbReference type="GO" id="GO:0003676">
    <property type="term" value="F:nucleic acid binding"/>
    <property type="evidence" value="ECO:0007669"/>
    <property type="project" value="InterPro"/>
</dbReference>
<dbReference type="InterPro" id="IPR001667">
    <property type="entry name" value="DDH_dom"/>
</dbReference>
<dbReference type="Pfam" id="PF01368">
    <property type="entry name" value="DHH"/>
    <property type="match status" value="1"/>
</dbReference>
<dbReference type="EMBL" id="CP065877">
    <property type="protein sequence ID" value="QQA15240.1"/>
    <property type="molecule type" value="Genomic_DNA"/>
</dbReference>
<reference evidence="3 5" key="1">
    <citation type="submission" date="2017-01" db="EMBL/GenBank/DDBJ databases">
        <title>Bacillus cereus isolates.</title>
        <authorList>
            <person name="Beno S.M."/>
        </authorList>
    </citation>
    <scope>NUCLEOTIDE SEQUENCE [LARGE SCALE GENOMIC DNA]</scope>
    <source>
        <strain evidence="3 5">FSL W7-1108</strain>
    </source>
</reference>
<dbReference type="InterPro" id="IPR051319">
    <property type="entry name" value="Oligoribo/pAp-PDE_c-di-AMP_PDE"/>
</dbReference>
<sequence length="325" mass="36773">MRDKMKKLNKKEIIHMHEQILGAIKEFDTIIIHRHVRPDPDALGSQCGLGTILQESFPEKNIYMVGYNEPSLSFLRVMDDIEDSVYEDALVIVCDTANQERVCDQRYAKGKMLIKIDHHPNEDPYGDITWVDTTASSTSEMIYEFYSYGKDKGLTISKEAARLILAGIVGDTGRFLFPNTTAKTLRYVSELVDMDVKFTDLYNEMYKTKEKIARLNGYILQNFTMVEEGAAYIKLTKEVLEEFDVLSTEASGVVGALGNIDGLKAWVLFLEEDDVIRVRLRSKGPVINKLAMQYNGGGHPMASGAKASSWEEADRLFADLRELCR</sequence>
<evidence type="ECO:0000313" key="5">
    <source>
        <dbReference type="Proteomes" id="UP000190696"/>
    </source>
</evidence>
<dbReference type="Gene3D" id="3.10.310.30">
    <property type="match status" value="1"/>
</dbReference>
<dbReference type="Proteomes" id="UP000596196">
    <property type="component" value="Chromosome"/>
</dbReference>
<evidence type="ECO:0000259" key="2">
    <source>
        <dbReference type="Pfam" id="PF02272"/>
    </source>
</evidence>
<gene>
    <name evidence="3" type="ORF">BW900_10155</name>
    <name evidence="4" type="ORF">I6G81_22960</name>
</gene>
<dbReference type="PANTHER" id="PTHR47618:SF1">
    <property type="entry name" value="BIFUNCTIONAL OLIGORIBONUCLEASE AND PAP PHOSPHATASE NRNA"/>
    <property type="match status" value="1"/>
</dbReference>
<dbReference type="SUPFAM" id="SSF64182">
    <property type="entry name" value="DHH phosphoesterases"/>
    <property type="match status" value="1"/>
</dbReference>
<feature type="domain" description="DDH" evidence="1">
    <location>
        <begin position="30"/>
        <end position="168"/>
    </location>
</feature>
<feature type="domain" description="DHHA1" evidence="2">
    <location>
        <begin position="242"/>
        <end position="324"/>
    </location>
</feature>
<dbReference type="AlphaFoldDB" id="A0A1S9TAF6"/>
<dbReference type="Gene3D" id="3.90.1640.10">
    <property type="entry name" value="inorganic pyrophosphatase (n-terminal core)"/>
    <property type="match status" value="1"/>
</dbReference>
<reference evidence="4 6" key="2">
    <citation type="submission" date="2020-12" db="EMBL/GenBank/DDBJ databases">
        <title>FDA dAtabase for Regulatory Grade micrObial Sequences (FDA-ARGOS): Supporting development and validation of Infectious Disease Dx tests.</title>
        <authorList>
            <person name="Nelson B."/>
            <person name="Plummer A."/>
            <person name="Tallon L."/>
            <person name="Sadzewicz L."/>
            <person name="Zhao X."/>
            <person name="Boylan J."/>
            <person name="Ott S."/>
            <person name="Bowen H."/>
            <person name="Vavikolanu K."/>
            <person name="Mehta A."/>
            <person name="Aluvathingal J."/>
            <person name="Nadendla S."/>
            <person name="Myers T."/>
            <person name="Yan Y."/>
            <person name="Sichtig H."/>
        </authorList>
    </citation>
    <scope>NUCLEOTIDE SEQUENCE [LARGE SCALE GENOMIC DNA]</scope>
    <source>
        <strain evidence="4 6">FDAARGOS_924</strain>
    </source>
</reference>
<dbReference type="InterPro" id="IPR038763">
    <property type="entry name" value="DHH_sf"/>
</dbReference>
<dbReference type="Proteomes" id="UP000190696">
    <property type="component" value="Unassembled WGS sequence"/>
</dbReference>
<proteinExistence type="predicted"/>
<organism evidence="3 5">
    <name type="scientific">Bacillus mycoides</name>
    <dbReference type="NCBI Taxonomy" id="1405"/>
    <lineage>
        <taxon>Bacteria</taxon>
        <taxon>Bacillati</taxon>
        <taxon>Bacillota</taxon>
        <taxon>Bacilli</taxon>
        <taxon>Bacillales</taxon>
        <taxon>Bacillaceae</taxon>
        <taxon>Bacillus</taxon>
        <taxon>Bacillus cereus group</taxon>
    </lineage>
</organism>
<accession>A0A1S9UGA6</accession>
<evidence type="ECO:0000313" key="3">
    <source>
        <dbReference type="EMBL" id="OOR07008.1"/>
    </source>
</evidence>